<keyword evidence="4 5" id="KW-0472">Membrane</keyword>
<dbReference type="PROSITE" id="PS50929">
    <property type="entry name" value="ABC_TM1F"/>
    <property type="match status" value="1"/>
</dbReference>
<dbReference type="Gene3D" id="1.20.1560.10">
    <property type="entry name" value="ABC transporter type 1, transmembrane domain"/>
    <property type="match status" value="1"/>
</dbReference>
<feature type="transmembrane region" description="Helical" evidence="5">
    <location>
        <begin position="17"/>
        <end position="38"/>
    </location>
</feature>
<protein>
    <submittedName>
        <fullName evidence="7">ABC transporter</fullName>
    </submittedName>
</protein>
<dbReference type="AlphaFoldDB" id="A0A0R1YCR0"/>
<dbReference type="eggNOG" id="COG1132">
    <property type="taxonomic scope" value="Bacteria"/>
</dbReference>
<organism evidence="7 8">
    <name type="scientific">Lactobacillus hamsteri DSM 5661 = JCM 6256</name>
    <dbReference type="NCBI Taxonomy" id="1423754"/>
    <lineage>
        <taxon>Bacteria</taxon>
        <taxon>Bacillati</taxon>
        <taxon>Bacillota</taxon>
        <taxon>Bacilli</taxon>
        <taxon>Lactobacillales</taxon>
        <taxon>Lactobacillaceae</taxon>
        <taxon>Lactobacillus</taxon>
    </lineage>
</organism>
<proteinExistence type="predicted"/>
<evidence type="ECO:0000256" key="3">
    <source>
        <dbReference type="ARBA" id="ARBA00022989"/>
    </source>
</evidence>
<evidence type="ECO:0000256" key="5">
    <source>
        <dbReference type="SAM" id="Phobius"/>
    </source>
</evidence>
<comment type="caution">
    <text evidence="7">The sequence shown here is derived from an EMBL/GenBank/DDBJ whole genome shotgun (WGS) entry which is preliminary data.</text>
</comment>
<dbReference type="GO" id="GO:0005524">
    <property type="term" value="F:ATP binding"/>
    <property type="evidence" value="ECO:0007669"/>
    <property type="project" value="InterPro"/>
</dbReference>
<evidence type="ECO:0000256" key="4">
    <source>
        <dbReference type="ARBA" id="ARBA00023136"/>
    </source>
</evidence>
<comment type="subcellular location">
    <subcellularLocation>
        <location evidence="1">Cell membrane</location>
        <topology evidence="1">Multi-pass membrane protein</topology>
    </subcellularLocation>
</comment>
<gene>
    <name evidence="7" type="ORF">FC39_GL000866</name>
</gene>
<feature type="transmembrane region" description="Helical" evidence="5">
    <location>
        <begin position="131"/>
        <end position="164"/>
    </location>
</feature>
<reference evidence="7 8" key="1">
    <citation type="journal article" date="2015" name="Genome Announc.">
        <title>Expanding the biotechnology potential of lactobacilli through comparative genomics of 213 strains and associated genera.</title>
        <authorList>
            <person name="Sun Z."/>
            <person name="Harris H.M."/>
            <person name="McCann A."/>
            <person name="Guo C."/>
            <person name="Argimon S."/>
            <person name="Zhang W."/>
            <person name="Yang X."/>
            <person name="Jeffery I.B."/>
            <person name="Cooney J.C."/>
            <person name="Kagawa T.F."/>
            <person name="Liu W."/>
            <person name="Song Y."/>
            <person name="Salvetti E."/>
            <person name="Wrobel A."/>
            <person name="Rasinkangas P."/>
            <person name="Parkhill J."/>
            <person name="Rea M.C."/>
            <person name="O'Sullivan O."/>
            <person name="Ritari J."/>
            <person name="Douillard F.P."/>
            <person name="Paul Ross R."/>
            <person name="Yang R."/>
            <person name="Briner A.E."/>
            <person name="Felis G.E."/>
            <person name="de Vos W.M."/>
            <person name="Barrangou R."/>
            <person name="Klaenhammer T.R."/>
            <person name="Caufield P.W."/>
            <person name="Cui Y."/>
            <person name="Zhang H."/>
            <person name="O'Toole P.W."/>
        </authorList>
    </citation>
    <scope>NUCLEOTIDE SEQUENCE [LARGE SCALE GENOMIC DNA]</scope>
    <source>
        <strain evidence="7 8">DSM 5661</strain>
    </source>
</reference>
<accession>A0A0R1YCR0</accession>
<sequence length="227" mass="26179">MTGMNIKGIFQTNKAQFILIFVMVTLGMIIDSASQYLMTPAYNNLRNLNFIGFIIFMIISLLCDLFRTMMITGSDYLYGKQSQSYLHNIRARISRYFFKNEIDQPSTIQNDLNANMDQLTKNYLKPIKDGYMCILAVVFSIGILFSFNWSLVVLTLILTVISLFLPKTFEKMTSSATLRVTKNNEKFLNTLAKWTKGLNELRRYASFGIYHSSIEKSAEEYRKVAVH</sequence>
<dbReference type="GO" id="GO:0140359">
    <property type="term" value="F:ABC-type transporter activity"/>
    <property type="evidence" value="ECO:0007669"/>
    <property type="project" value="InterPro"/>
</dbReference>
<dbReference type="PATRIC" id="fig|1423754.3.peg.888"/>
<keyword evidence="3 5" id="KW-1133">Transmembrane helix</keyword>
<dbReference type="Proteomes" id="UP000051223">
    <property type="component" value="Unassembled WGS sequence"/>
</dbReference>
<dbReference type="STRING" id="1423754.FC39_GL000866"/>
<evidence type="ECO:0000313" key="8">
    <source>
        <dbReference type="Proteomes" id="UP000051223"/>
    </source>
</evidence>
<name>A0A0R1YCR0_9LACO</name>
<evidence type="ECO:0000313" key="7">
    <source>
        <dbReference type="EMBL" id="KRM40129.1"/>
    </source>
</evidence>
<evidence type="ECO:0000256" key="2">
    <source>
        <dbReference type="ARBA" id="ARBA00022692"/>
    </source>
</evidence>
<dbReference type="InterPro" id="IPR011527">
    <property type="entry name" value="ABC1_TM_dom"/>
</dbReference>
<dbReference type="EMBL" id="AZGI01000028">
    <property type="protein sequence ID" value="KRM40129.1"/>
    <property type="molecule type" value="Genomic_DNA"/>
</dbReference>
<dbReference type="InterPro" id="IPR036640">
    <property type="entry name" value="ABC1_TM_sf"/>
</dbReference>
<evidence type="ECO:0000259" key="6">
    <source>
        <dbReference type="PROSITE" id="PS50929"/>
    </source>
</evidence>
<dbReference type="Pfam" id="PF00664">
    <property type="entry name" value="ABC_membrane"/>
    <property type="match status" value="1"/>
</dbReference>
<evidence type="ECO:0000256" key="1">
    <source>
        <dbReference type="ARBA" id="ARBA00004651"/>
    </source>
</evidence>
<keyword evidence="2 5" id="KW-0812">Transmembrane</keyword>
<keyword evidence="8" id="KW-1185">Reference proteome</keyword>
<dbReference type="GO" id="GO:0005886">
    <property type="term" value="C:plasma membrane"/>
    <property type="evidence" value="ECO:0007669"/>
    <property type="project" value="UniProtKB-SubCell"/>
</dbReference>
<feature type="domain" description="ABC transmembrane type-1" evidence="6">
    <location>
        <begin position="15"/>
        <end position="227"/>
    </location>
</feature>
<feature type="transmembrane region" description="Helical" evidence="5">
    <location>
        <begin position="50"/>
        <end position="70"/>
    </location>
</feature>
<dbReference type="SUPFAM" id="SSF90123">
    <property type="entry name" value="ABC transporter transmembrane region"/>
    <property type="match status" value="1"/>
</dbReference>